<evidence type="ECO:0000313" key="3">
    <source>
        <dbReference type="Proteomes" id="UP000887561"/>
    </source>
</evidence>
<feature type="compositionally biased region" description="Basic and acidic residues" evidence="2">
    <location>
        <begin position="278"/>
        <end position="291"/>
    </location>
</feature>
<accession>A0A915LUZ5</accession>
<reference evidence="4" key="1">
    <citation type="submission" date="2022-11" db="UniProtKB">
        <authorList>
            <consortium name="WormBaseParasite"/>
        </authorList>
    </citation>
    <scope>IDENTIFICATION</scope>
</reference>
<dbReference type="InterPro" id="IPR011009">
    <property type="entry name" value="Kinase-like_dom_sf"/>
</dbReference>
<dbReference type="Proteomes" id="UP000887561">
    <property type="component" value="Unplaced"/>
</dbReference>
<feature type="binding site" evidence="1">
    <location>
        <position position="76"/>
    </location>
    <ligand>
        <name>ATP</name>
        <dbReference type="ChEBI" id="CHEBI:30616"/>
    </ligand>
</feature>
<protein>
    <submittedName>
        <fullName evidence="4">Protein kinase domain-containing protein</fullName>
    </submittedName>
</protein>
<dbReference type="AlphaFoldDB" id="A0A915LUZ5"/>
<keyword evidence="1" id="KW-0067">ATP-binding</keyword>
<keyword evidence="1" id="KW-0547">Nucleotide-binding</keyword>
<dbReference type="PROSITE" id="PS00107">
    <property type="entry name" value="PROTEIN_KINASE_ATP"/>
    <property type="match status" value="1"/>
</dbReference>
<dbReference type="GO" id="GO:0005524">
    <property type="term" value="F:ATP binding"/>
    <property type="evidence" value="ECO:0007669"/>
    <property type="project" value="UniProtKB-UniRule"/>
</dbReference>
<name>A0A915LUZ5_MELJA</name>
<proteinExistence type="predicted"/>
<dbReference type="Gene3D" id="1.10.510.10">
    <property type="entry name" value="Transferase(Phosphotransferase) domain 1"/>
    <property type="match status" value="1"/>
</dbReference>
<feature type="region of interest" description="Disordered" evidence="2">
    <location>
        <begin position="256"/>
        <end position="300"/>
    </location>
</feature>
<sequence>MCVSTSYDEQACQLSEQLTESVELTGIDGNVMNLEYTTETSGEIGSGHYSKAKRSQIDAVYHAHWFGENTTCVALKIFKDKSEYDYEFNFLESLHLKIADSEENHIIKLLGQVQHGQRKARSNEEIHTKIIKGAARALAQLHKYGGHNDIKHENFVVSRDQDPNADVFDVKLIDFNVAISYGHGGVDVERIKREDVKDFAVPEVNESNYTYNTKLDRVIKACFQDESIRPDIQEIVEFLNDEIDEFAYKQNAMGHHPEFHQEPTHYGQHGAGTSYPHHMRDEHVDRDDSPPRRRKFPYCC</sequence>
<dbReference type="InterPro" id="IPR017441">
    <property type="entry name" value="Protein_kinase_ATP_BS"/>
</dbReference>
<dbReference type="WBParaSite" id="scaffold197_cov225.g463">
    <property type="protein sequence ID" value="scaffold197_cov225.g463"/>
    <property type="gene ID" value="scaffold197_cov225.g463"/>
</dbReference>
<organism evidence="3 4">
    <name type="scientific">Meloidogyne javanica</name>
    <name type="common">Root-knot nematode worm</name>
    <dbReference type="NCBI Taxonomy" id="6303"/>
    <lineage>
        <taxon>Eukaryota</taxon>
        <taxon>Metazoa</taxon>
        <taxon>Ecdysozoa</taxon>
        <taxon>Nematoda</taxon>
        <taxon>Chromadorea</taxon>
        <taxon>Rhabditida</taxon>
        <taxon>Tylenchina</taxon>
        <taxon>Tylenchomorpha</taxon>
        <taxon>Tylenchoidea</taxon>
        <taxon>Meloidogynidae</taxon>
        <taxon>Meloidogyninae</taxon>
        <taxon>Meloidogyne</taxon>
        <taxon>Meloidogyne incognita group</taxon>
    </lineage>
</organism>
<keyword evidence="3" id="KW-1185">Reference proteome</keyword>
<evidence type="ECO:0000256" key="2">
    <source>
        <dbReference type="SAM" id="MobiDB-lite"/>
    </source>
</evidence>
<evidence type="ECO:0000313" key="4">
    <source>
        <dbReference type="WBParaSite" id="scaffold197_cov225.g463"/>
    </source>
</evidence>
<evidence type="ECO:0000256" key="1">
    <source>
        <dbReference type="PROSITE-ProRule" id="PRU10141"/>
    </source>
</evidence>
<dbReference type="SUPFAM" id="SSF56112">
    <property type="entry name" value="Protein kinase-like (PK-like)"/>
    <property type="match status" value="1"/>
</dbReference>